<gene>
    <name evidence="1" type="ORF">SAMN05421740_1084</name>
</gene>
<proteinExistence type="predicted"/>
<organism evidence="1 2">
    <name type="scientific">Parapedobacter koreensis</name>
    <dbReference type="NCBI Taxonomy" id="332977"/>
    <lineage>
        <taxon>Bacteria</taxon>
        <taxon>Pseudomonadati</taxon>
        <taxon>Bacteroidota</taxon>
        <taxon>Sphingobacteriia</taxon>
        <taxon>Sphingobacteriales</taxon>
        <taxon>Sphingobacteriaceae</taxon>
        <taxon>Parapedobacter</taxon>
    </lineage>
</organism>
<evidence type="ECO:0000313" key="1">
    <source>
        <dbReference type="EMBL" id="SEL65913.1"/>
    </source>
</evidence>
<evidence type="ECO:0000313" key="2">
    <source>
        <dbReference type="Proteomes" id="UP000198916"/>
    </source>
</evidence>
<reference evidence="2" key="1">
    <citation type="submission" date="2016-10" db="EMBL/GenBank/DDBJ databases">
        <authorList>
            <person name="Varghese N."/>
            <person name="Submissions S."/>
        </authorList>
    </citation>
    <scope>NUCLEOTIDE SEQUENCE [LARGE SCALE GENOMIC DNA]</scope>
    <source>
        <strain evidence="2">Jip14</strain>
    </source>
</reference>
<name>A0A1H7S085_9SPHI</name>
<dbReference type="Proteomes" id="UP000198916">
    <property type="component" value="Unassembled WGS sequence"/>
</dbReference>
<protein>
    <recommendedName>
        <fullName evidence="3">Erythromycin esterase</fullName>
    </recommendedName>
</protein>
<dbReference type="EMBL" id="FNZR01000008">
    <property type="protein sequence ID" value="SEL65913.1"/>
    <property type="molecule type" value="Genomic_DNA"/>
</dbReference>
<dbReference type="AlphaFoldDB" id="A0A1H7S085"/>
<evidence type="ECO:0008006" key="3">
    <source>
        <dbReference type="Google" id="ProtNLM"/>
    </source>
</evidence>
<accession>A0A1H7S085</accession>
<dbReference type="SUPFAM" id="SSF159501">
    <property type="entry name" value="EreA/ChaN-like"/>
    <property type="match status" value="1"/>
</dbReference>
<sequence>MYLIAGVLGIALLVVAYFFISNNAFIGSVDDEFVRYLDQHEMPISGTFDDESTVYLFGENHGFAGNQLADEQLFLSLNKQYGIRYYLAEVDSATAGLLNRFLAAPEQDTLLLKNFVNAYRTRIPQQASRELYDKWSRLHQFNQQLDDSLKISVLGIDKDIDDTVSGIPRDSAMMVNFVNILAAKGLQREKFYGFFGFFHVLQSDPVGMERPFAQRLKAANYPVCSIAGFALDSDMYLPKGLGMPTPDNERVGIANSDGPLILVKGIKDLKAASLPNSTTLFKLNANGSPYLASQKLISIKIIKVGADFMPKSEHETTTDYFQYALLLRNSAALQGLE</sequence>
<keyword evidence="2" id="KW-1185">Reference proteome</keyword>
<dbReference type="STRING" id="332977.SAMN05421740_1084"/>